<evidence type="ECO:0000313" key="1">
    <source>
        <dbReference type="EMBL" id="AON97505.1"/>
    </source>
</evidence>
<proteinExistence type="predicted"/>
<evidence type="ECO:0000313" key="2">
    <source>
        <dbReference type="Proteomes" id="UP000221751"/>
    </source>
</evidence>
<gene>
    <name evidence="1" type="primary">84</name>
    <name evidence="1" type="ORF">SEA_CHEWYVIII_84</name>
</gene>
<name>A0A1C9EIC9_9CAUD</name>
<sequence>MKKFIVDTQQTITNTYTVLAESAEDAAANYADGSLVHSENSGTFVGSVEEDRT</sequence>
<dbReference type="EMBL" id="KX557288">
    <property type="protein sequence ID" value="AON97505.1"/>
    <property type="molecule type" value="Genomic_DNA"/>
</dbReference>
<keyword evidence="2" id="KW-1185">Reference proteome</keyword>
<organism evidence="1 2">
    <name type="scientific">Rhodococcus phage ChewyVIII</name>
    <dbReference type="NCBI Taxonomy" id="1887657"/>
    <lineage>
        <taxon>Viruses</taxon>
        <taxon>Duplodnaviria</taxon>
        <taxon>Heunggongvirae</taxon>
        <taxon>Uroviricota</taxon>
        <taxon>Caudoviricetes</taxon>
        <taxon>Chewyvirus</taxon>
        <taxon>Chewyvirus chewyVIII</taxon>
    </lineage>
</organism>
<reference evidence="2" key="1">
    <citation type="submission" date="2016-07" db="EMBL/GenBank/DDBJ databases">
        <authorList>
            <person name="Florea S."/>
            <person name="Webb J.S."/>
            <person name="Jaromczyk J."/>
            <person name="Schardl C.L."/>
        </authorList>
    </citation>
    <scope>NUCLEOTIDE SEQUENCE [LARGE SCALE GENOMIC DNA]</scope>
</reference>
<dbReference type="RefSeq" id="YP_010754201.1">
    <property type="nucleotide sequence ID" value="NC_073456.1"/>
</dbReference>
<dbReference type="KEGG" id="vg:80018782"/>
<dbReference type="GeneID" id="80018782"/>
<dbReference type="Proteomes" id="UP000221751">
    <property type="component" value="Segment"/>
</dbReference>
<protein>
    <submittedName>
        <fullName evidence="1">Uncharacterized protein</fullName>
    </submittedName>
</protein>
<accession>A0A1C9EIC9</accession>